<reference evidence="2 3" key="1">
    <citation type="submission" date="2014-03" db="EMBL/GenBank/DDBJ databases">
        <title>Draft genome of the hookworm Oesophagostomum dentatum.</title>
        <authorList>
            <person name="Mitreva M."/>
        </authorList>
    </citation>
    <scope>NUCLEOTIDE SEQUENCE [LARGE SCALE GENOMIC DNA]</scope>
    <source>
        <strain evidence="2 3">OD-Hann</strain>
    </source>
</reference>
<evidence type="ECO:0000313" key="3">
    <source>
        <dbReference type="Proteomes" id="UP000053660"/>
    </source>
</evidence>
<dbReference type="Proteomes" id="UP000053660">
    <property type="component" value="Unassembled WGS sequence"/>
</dbReference>
<keyword evidence="3" id="KW-1185">Reference proteome</keyword>
<evidence type="ECO:0000313" key="2">
    <source>
        <dbReference type="EMBL" id="KHJ81541.1"/>
    </source>
</evidence>
<organism evidence="2 3">
    <name type="scientific">Oesophagostomum dentatum</name>
    <name type="common">Nodular worm</name>
    <dbReference type="NCBI Taxonomy" id="61180"/>
    <lineage>
        <taxon>Eukaryota</taxon>
        <taxon>Metazoa</taxon>
        <taxon>Ecdysozoa</taxon>
        <taxon>Nematoda</taxon>
        <taxon>Chromadorea</taxon>
        <taxon>Rhabditida</taxon>
        <taxon>Rhabditina</taxon>
        <taxon>Rhabditomorpha</taxon>
        <taxon>Strongyloidea</taxon>
        <taxon>Strongylidae</taxon>
        <taxon>Oesophagostomum</taxon>
    </lineage>
</organism>
<dbReference type="AlphaFoldDB" id="A0A0B1SCC8"/>
<accession>A0A0B1SCC8</accession>
<dbReference type="EMBL" id="KN588397">
    <property type="protein sequence ID" value="KHJ81541.1"/>
    <property type="molecule type" value="Genomic_DNA"/>
</dbReference>
<dbReference type="OrthoDB" id="5823029at2759"/>
<name>A0A0B1SCC8_OESDE</name>
<sequence length="108" mass="11800">MKGYKDANKLGSASAARRRMDDDYGARDDRFHEGYVKGLKDAGMTGMSTSMHNLAQRGAGGGYSTGFMQGYKSTTVNSATSWYEFRSPGKQAQVFGHCFPDCLQYSGD</sequence>
<feature type="region of interest" description="Disordered" evidence="1">
    <location>
        <begin position="1"/>
        <end position="23"/>
    </location>
</feature>
<proteinExistence type="predicted"/>
<gene>
    <name evidence="2" type="ORF">OESDEN_18772</name>
</gene>
<protein>
    <submittedName>
        <fullName evidence="2">Uncharacterized protein</fullName>
    </submittedName>
</protein>
<evidence type="ECO:0000256" key="1">
    <source>
        <dbReference type="SAM" id="MobiDB-lite"/>
    </source>
</evidence>